<name>A0ABR9DC69_9GAMM</name>
<dbReference type="RefSeq" id="WP_192392728.1">
    <property type="nucleotide sequence ID" value="NZ_JACXST010000001.1"/>
</dbReference>
<keyword evidence="2" id="KW-1185">Reference proteome</keyword>
<dbReference type="EMBL" id="JACXST010000001">
    <property type="protein sequence ID" value="MBD9359903.1"/>
    <property type="molecule type" value="Genomic_DNA"/>
</dbReference>
<evidence type="ECO:0000313" key="1">
    <source>
        <dbReference type="EMBL" id="MBD9359903.1"/>
    </source>
</evidence>
<evidence type="ECO:0000313" key="2">
    <source>
        <dbReference type="Proteomes" id="UP000641152"/>
    </source>
</evidence>
<accession>A0ABR9DC69</accession>
<protein>
    <submittedName>
        <fullName evidence="1">Uncharacterized protein</fullName>
    </submittedName>
</protein>
<reference evidence="1 2" key="1">
    <citation type="submission" date="2020-09" db="EMBL/GenBank/DDBJ databases">
        <title>Methylomonas albis sp. nov. and Methylomonas fluvii sp. nov.: Two cold-adapted methanotrophs from the River Elbe and an amended description of Methylovulum psychrotolerans strain Eb1.</title>
        <authorList>
            <person name="Bussmann I.K."/>
            <person name="Klings K.-W."/>
            <person name="Warnstedt J."/>
            <person name="Hoppert M."/>
            <person name="Saborowski A."/>
            <person name="Horn F."/>
            <person name="Liebner S."/>
        </authorList>
    </citation>
    <scope>NUCLEOTIDE SEQUENCE [LARGE SCALE GENOMIC DNA]</scope>
    <source>
        <strain evidence="1 2">EbB</strain>
    </source>
</reference>
<organism evidence="1 2">
    <name type="scientific">Methylomonas fluvii</name>
    <dbReference type="NCBI Taxonomy" id="1854564"/>
    <lineage>
        <taxon>Bacteria</taxon>
        <taxon>Pseudomonadati</taxon>
        <taxon>Pseudomonadota</taxon>
        <taxon>Gammaproteobacteria</taxon>
        <taxon>Methylococcales</taxon>
        <taxon>Methylococcaceae</taxon>
        <taxon>Methylomonas</taxon>
    </lineage>
</organism>
<comment type="caution">
    <text evidence="1">The sequence shown here is derived from an EMBL/GenBank/DDBJ whole genome shotgun (WGS) entry which is preliminary data.</text>
</comment>
<dbReference type="Proteomes" id="UP000641152">
    <property type="component" value="Unassembled WGS sequence"/>
</dbReference>
<proteinExistence type="predicted"/>
<sequence length="61" mass="7031">MNKKSREFPFELHIPVQTCHQFRLKTATTSGSNQASIPIPLRHYWTIAFERSKLTQSTQAA</sequence>
<gene>
    <name evidence="1" type="ORF">EBB_04940</name>
</gene>